<evidence type="ECO:0000313" key="11">
    <source>
        <dbReference type="EMBL" id="SEG04255.1"/>
    </source>
</evidence>
<keyword evidence="4" id="KW-0479">Metal-binding</keyword>
<evidence type="ECO:0000256" key="9">
    <source>
        <dbReference type="ARBA" id="ARBA00049893"/>
    </source>
</evidence>
<comment type="catalytic activity">
    <reaction evidence="9">
        <text>S-methyl-5'-thioadenosine + phosphate = 5-(methylsulfanyl)-alpha-D-ribose 1-phosphate + adenine</text>
        <dbReference type="Rhea" id="RHEA:11852"/>
        <dbReference type="ChEBI" id="CHEBI:16708"/>
        <dbReference type="ChEBI" id="CHEBI:17509"/>
        <dbReference type="ChEBI" id="CHEBI:43474"/>
        <dbReference type="ChEBI" id="CHEBI:58533"/>
        <dbReference type="EC" id="2.4.2.28"/>
    </reaction>
    <physiologicalReaction direction="left-to-right" evidence="9">
        <dbReference type="Rhea" id="RHEA:11853"/>
    </physiologicalReaction>
</comment>
<name>A0A8G2FBD8_9BACT</name>
<comment type="caution">
    <text evidence="11">The sequence shown here is derived from an EMBL/GenBank/DDBJ whole genome shotgun (WGS) entry which is preliminary data.</text>
</comment>
<dbReference type="InterPro" id="IPR038371">
    <property type="entry name" value="Cu_polyphenol_OxRdtase_sf"/>
</dbReference>
<evidence type="ECO:0000256" key="2">
    <source>
        <dbReference type="ARBA" id="ARBA00007353"/>
    </source>
</evidence>
<dbReference type="InterPro" id="IPR003730">
    <property type="entry name" value="Cu_polyphenol_OxRdtase"/>
</dbReference>
<evidence type="ECO:0000256" key="3">
    <source>
        <dbReference type="ARBA" id="ARBA00022679"/>
    </source>
</evidence>
<organism evidence="11 12">
    <name type="scientific">Parabacteroides chinchillae</name>
    <dbReference type="NCBI Taxonomy" id="871327"/>
    <lineage>
        <taxon>Bacteria</taxon>
        <taxon>Pseudomonadati</taxon>
        <taxon>Bacteroidota</taxon>
        <taxon>Bacteroidia</taxon>
        <taxon>Bacteroidales</taxon>
        <taxon>Tannerellaceae</taxon>
        <taxon>Parabacteroides</taxon>
    </lineage>
</organism>
<reference evidence="11 12" key="1">
    <citation type="submission" date="2016-10" db="EMBL/GenBank/DDBJ databases">
        <authorList>
            <person name="Varghese N."/>
            <person name="Submissions S."/>
        </authorList>
    </citation>
    <scope>NUCLEOTIDE SEQUENCE [LARGE SCALE GENOMIC DNA]</scope>
    <source>
        <strain evidence="11 12">DSM 29073</strain>
    </source>
</reference>
<evidence type="ECO:0000256" key="5">
    <source>
        <dbReference type="ARBA" id="ARBA00022801"/>
    </source>
</evidence>
<keyword evidence="6" id="KW-0862">Zinc</keyword>
<sequence>MIGTKMKILKNDTLKVLQFSGLSGFCNTFHFVTTRHGGVSKGNYATMNPGMYSGDDLGSVRMNLEFLSRGIGISSECIFFPHQVHGCEICSLDESFLSLPGKEQTAFLDGADALVTDVAGICVAVSTADCVPVLLYAADKKVVAAVHAGWRGTVQQIVAKTVSVLVDEYGCNPLSVFAGIAPSIGKESFEVGDEVLDAFIQSGVDVERIAYRNPITGKAHIDLWEANRMQLLDAGIPSSQIEVAGICTYTHYNDFFSARRLGIKSGRILSGIMIKD</sequence>
<dbReference type="InterPro" id="IPR011324">
    <property type="entry name" value="Cytotoxic_necrot_fac-like_cat"/>
</dbReference>
<keyword evidence="3" id="KW-0808">Transferase</keyword>
<dbReference type="Gene3D" id="3.60.140.10">
    <property type="entry name" value="CNF1/YfiH-like putative cysteine hydrolases"/>
    <property type="match status" value="1"/>
</dbReference>
<evidence type="ECO:0000256" key="6">
    <source>
        <dbReference type="ARBA" id="ARBA00022833"/>
    </source>
</evidence>
<keyword evidence="5" id="KW-0378">Hydrolase</keyword>
<dbReference type="PANTHER" id="PTHR30616">
    <property type="entry name" value="UNCHARACTERIZED PROTEIN YFIH"/>
    <property type="match status" value="1"/>
</dbReference>
<dbReference type="GO" id="GO:0017061">
    <property type="term" value="F:S-methyl-5-thioadenosine phosphorylase activity"/>
    <property type="evidence" value="ECO:0007669"/>
    <property type="project" value="UniProtKB-EC"/>
</dbReference>
<accession>A0A8G2FBD8</accession>
<gene>
    <name evidence="11" type="ORF">SAMN05444001_11320</name>
</gene>
<dbReference type="CDD" id="cd16833">
    <property type="entry name" value="YfiH"/>
    <property type="match status" value="1"/>
</dbReference>
<dbReference type="EMBL" id="FNVS01000013">
    <property type="protein sequence ID" value="SEG04255.1"/>
    <property type="molecule type" value="Genomic_DNA"/>
</dbReference>
<keyword evidence="12" id="KW-1185">Reference proteome</keyword>
<comment type="catalytic activity">
    <reaction evidence="8">
        <text>adenosine + phosphate = alpha-D-ribose 1-phosphate + adenine</text>
        <dbReference type="Rhea" id="RHEA:27642"/>
        <dbReference type="ChEBI" id="CHEBI:16335"/>
        <dbReference type="ChEBI" id="CHEBI:16708"/>
        <dbReference type="ChEBI" id="CHEBI:43474"/>
        <dbReference type="ChEBI" id="CHEBI:57720"/>
        <dbReference type="EC" id="2.4.2.1"/>
    </reaction>
    <physiologicalReaction direction="left-to-right" evidence="8">
        <dbReference type="Rhea" id="RHEA:27643"/>
    </physiologicalReaction>
</comment>
<dbReference type="PANTHER" id="PTHR30616:SF2">
    <property type="entry name" value="PURINE NUCLEOSIDE PHOSPHORYLASE LACC1"/>
    <property type="match status" value="1"/>
</dbReference>
<protein>
    <recommendedName>
        <fullName evidence="10">Purine nucleoside phosphorylase</fullName>
    </recommendedName>
</protein>
<dbReference type="GO" id="GO:0016787">
    <property type="term" value="F:hydrolase activity"/>
    <property type="evidence" value="ECO:0007669"/>
    <property type="project" value="UniProtKB-KW"/>
</dbReference>
<dbReference type="GO" id="GO:0005507">
    <property type="term" value="F:copper ion binding"/>
    <property type="evidence" value="ECO:0007669"/>
    <property type="project" value="TreeGrafter"/>
</dbReference>
<dbReference type="SUPFAM" id="SSF64438">
    <property type="entry name" value="CNF1/YfiH-like putative cysteine hydrolases"/>
    <property type="match status" value="1"/>
</dbReference>
<comment type="catalytic activity">
    <reaction evidence="1">
        <text>inosine + phosphate = alpha-D-ribose 1-phosphate + hypoxanthine</text>
        <dbReference type="Rhea" id="RHEA:27646"/>
        <dbReference type="ChEBI" id="CHEBI:17368"/>
        <dbReference type="ChEBI" id="CHEBI:17596"/>
        <dbReference type="ChEBI" id="CHEBI:43474"/>
        <dbReference type="ChEBI" id="CHEBI:57720"/>
        <dbReference type="EC" id="2.4.2.1"/>
    </reaction>
    <physiologicalReaction direction="left-to-right" evidence="1">
        <dbReference type="Rhea" id="RHEA:27647"/>
    </physiologicalReaction>
</comment>
<dbReference type="AlphaFoldDB" id="A0A8G2FBD8"/>
<comment type="similarity">
    <text evidence="2 10">Belongs to the purine nucleoside phosphorylase YfiH/LACC1 family.</text>
</comment>
<evidence type="ECO:0000256" key="1">
    <source>
        <dbReference type="ARBA" id="ARBA00000553"/>
    </source>
</evidence>
<comment type="catalytic activity">
    <reaction evidence="7">
        <text>adenosine + H2O + H(+) = inosine + NH4(+)</text>
        <dbReference type="Rhea" id="RHEA:24408"/>
        <dbReference type="ChEBI" id="CHEBI:15377"/>
        <dbReference type="ChEBI" id="CHEBI:15378"/>
        <dbReference type="ChEBI" id="CHEBI:16335"/>
        <dbReference type="ChEBI" id="CHEBI:17596"/>
        <dbReference type="ChEBI" id="CHEBI:28938"/>
        <dbReference type="EC" id="3.5.4.4"/>
    </reaction>
    <physiologicalReaction direction="left-to-right" evidence="7">
        <dbReference type="Rhea" id="RHEA:24409"/>
    </physiologicalReaction>
</comment>
<dbReference type="Pfam" id="PF02578">
    <property type="entry name" value="Cu-oxidase_4"/>
    <property type="match status" value="1"/>
</dbReference>
<dbReference type="Proteomes" id="UP000236725">
    <property type="component" value="Unassembled WGS sequence"/>
</dbReference>
<evidence type="ECO:0000313" key="12">
    <source>
        <dbReference type="Proteomes" id="UP000236725"/>
    </source>
</evidence>
<dbReference type="NCBIfam" id="TIGR00726">
    <property type="entry name" value="peptidoglycan editing factor PgeF"/>
    <property type="match status" value="1"/>
</dbReference>
<evidence type="ECO:0000256" key="8">
    <source>
        <dbReference type="ARBA" id="ARBA00048968"/>
    </source>
</evidence>
<evidence type="ECO:0000256" key="10">
    <source>
        <dbReference type="RuleBase" id="RU361274"/>
    </source>
</evidence>
<evidence type="ECO:0000256" key="7">
    <source>
        <dbReference type="ARBA" id="ARBA00047989"/>
    </source>
</evidence>
<proteinExistence type="inferred from homology"/>
<evidence type="ECO:0000256" key="4">
    <source>
        <dbReference type="ARBA" id="ARBA00022723"/>
    </source>
</evidence>